<gene>
    <name evidence="1" type="ORF">NQ315_008760</name>
</gene>
<evidence type="ECO:0008006" key="3">
    <source>
        <dbReference type="Google" id="ProtNLM"/>
    </source>
</evidence>
<dbReference type="PANTHER" id="PTHR33053:SF9">
    <property type="entry name" value="AGAP000105-PA"/>
    <property type="match status" value="1"/>
</dbReference>
<sequence>MNSGLTDKNNNVIKIQLNIDGIPLYNSSSIQFWPILARSLNFINKEPFVIAIYSGTAKPEPLSEYLNSFVEETMHLLNSKFKYLNKTYEFEVECFTCDAPARSYLKQIKGHNSKSACERCTVTSLYENKKHFYPTRDPMYLIYLGVVKRLLVMYWIEGKRPMKIPKFSLQVINNKIRNMKKIHTNRVHKKN</sequence>
<evidence type="ECO:0000313" key="2">
    <source>
        <dbReference type="Proteomes" id="UP001159042"/>
    </source>
</evidence>
<dbReference type="Proteomes" id="UP001159042">
    <property type="component" value="Unassembled WGS sequence"/>
</dbReference>
<accession>A0AAV8VGQ7</accession>
<reference evidence="1 2" key="1">
    <citation type="journal article" date="2023" name="Insect Mol. Biol.">
        <title>Genome sequencing provides insights into the evolution of gene families encoding plant cell wall-degrading enzymes in longhorned beetles.</title>
        <authorList>
            <person name="Shin N.R."/>
            <person name="Okamura Y."/>
            <person name="Kirsch R."/>
            <person name="Pauchet Y."/>
        </authorList>
    </citation>
    <scope>NUCLEOTIDE SEQUENCE [LARGE SCALE GENOMIC DNA]</scope>
    <source>
        <strain evidence="1">EAD_L_NR</strain>
    </source>
</reference>
<dbReference type="EMBL" id="JANEYG010000095">
    <property type="protein sequence ID" value="KAJ8913368.1"/>
    <property type="molecule type" value="Genomic_DNA"/>
</dbReference>
<dbReference type="PANTHER" id="PTHR33053">
    <property type="entry name" value="PROTEIN, PUTATIVE-RELATED"/>
    <property type="match status" value="1"/>
</dbReference>
<organism evidence="1 2">
    <name type="scientific">Exocentrus adspersus</name>
    <dbReference type="NCBI Taxonomy" id="1586481"/>
    <lineage>
        <taxon>Eukaryota</taxon>
        <taxon>Metazoa</taxon>
        <taxon>Ecdysozoa</taxon>
        <taxon>Arthropoda</taxon>
        <taxon>Hexapoda</taxon>
        <taxon>Insecta</taxon>
        <taxon>Pterygota</taxon>
        <taxon>Neoptera</taxon>
        <taxon>Endopterygota</taxon>
        <taxon>Coleoptera</taxon>
        <taxon>Polyphaga</taxon>
        <taxon>Cucujiformia</taxon>
        <taxon>Chrysomeloidea</taxon>
        <taxon>Cerambycidae</taxon>
        <taxon>Lamiinae</taxon>
        <taxon>Acanthocinini</taxon>
        <taxon>Exocentrus</taxon>
    </lineage>
</organism>
<proteinExistence type="predicted"/>
<keyword evidence="2" id="KW-1185">Reference proteome</keyword>
<protein>
    <recommendedName>
        <fullName evidence="3">Transposase</fullName>
    </recommendedName>
</protein>
<dbReference type="AlphaFoldDB" id="A0AAV8VGQ7"/>
<comment type="caution">
    <text evidence="1">The sequence shown here is derived from an EMBL/GenBank/DDBJ whole genome shotgun (WGS) entry which is preliminary data.</text>
</comment>
<name>A0AAV8VGQ7_9CUCU</name>
<evidence type="ECO:0000313" key="1">
    <source>
        <dbReference type="EMBL" id="KAJ8913368.1"/>
    </source>
</evidence>